<dbReference type="Proteomes" id="UP000291084">
    <property type="component" value="Chromosome 1"/>
</dbReference>
<reference evidence="1 2" key="1">
    <citation type="journal article" date="2015" name="Sci. Rep.">
        <title>The power of single molecule real-time sequencing technology in the de novo assembly of a eukaryotic genome.</title>
        <authorList>
            <person name="Sakai H."/>
            <person name="Naito K."/>
            <person name="Ogiso-Tanaka E."/>
            <person name="Takahashi Y."/>
            <person name="Iseki K."/>
            <person name="Muto C."/>
            <person name="Satou K."/>
            <person name="Teruya K."/>
            <person name="Shiroma A."/>
            <person name="Shimoji M."/>
            <person name="Hirano T."/>
            <person name="Itoh T."/>
            <person name="Kaga A."/>
            <person name="Tomooka N."/>
        </authorList>
    </citation>
    <scope>NUCLEOTIDE SEQUENCE [LARGE SCALE GENOMIC DNA]</scope>
    <source>
        <strain evidence="2">cv. Shumari</strain>
    </source>
</reference>
<dbReference type="AlphaFoldDB" id="A0A0S3R023"/>
<organism evidence="1 2">
    <name type="scientific">Vigna angularis var. angularis</name>
    <dbReference type="NCBI Taxonomy" id="157739"/>
    <lineage>
        <taxon>Eukaryota</taxon>
        <taxon>Viridiplantae</taxon>
        <taxon>Streptophyta</taxon>
        <taxon>Embryophyta</taxon>
        <taxon>Tracheophyta</taxon>
        <taxon>Spermatophyta</taxon>
        <taxon>Magnoliopsida</taxon>
        <taxon>eudicotyledons</taxon>
        <taxon>Gunneridae</taxon>
        <taxon>Pentapetalae</taxon>
        <taxon>rosids</taxon>
        <taxon>fabids</taxon>
        <taxon>Fabales</taxon>
        <taxon>Fabaceae</taxon>
        <taxon>Papilionoideae</taxon>
        <taxon>50 kb inversion clade</taxon>
        <taxon>NPAAA clade</taxon>
        <taxon>indigoferoid/millettioid clade</taxon>
        <taxon>Phaseoleae</taxon>
        <taxon>Vigna</taxon>
    </lineage>
</organism>
<feature type="non-terminal residue" evidence="1">
    <location>
        <position position="95"/>
    </location>
</feature>
<dbReference type="EMBL" id="AP015034">
    <property type="protein sequence ID" value="BAT73905.1"/>
    <property type="molecule type" value="Genomic_DNA"/>
</dbReference>
<gene>
    <name evidence="1" type="primary">Vigan.01G146800</name>
    <name evidence="1" type="ORF">VIGAN_01146800</name>
</gene>
<evidence type="ECO:0000313" key="2">
    <source>
        <dbReference type="Proteomes" id="UP000291084"/>
    </source>
</evidence>
<proteinExistence type="predicted"/>
<keyword evidence="2" id="KW-1185">Reference proteome</keyword>
<evidence type="ECO:0000313" key="1">
    <source>
        <dbReference type="EMBL" id="BAT73905.1"/>
    </source>
</evidence>
<protein>
    <submittedName>
        <fullName evidence="1">Uncharacterized protein</fullName>
    </submittedName>
</protein>
<name>A0A0S3R023_PHAAN</name>
<sequence>MVAPPSSPQRRRSKKAHFFPLSPICRTLILGPRRRRDGDGTLVEAAPLQPSRCCVLPVYLQERKKKEVILCLGSSLAREREKRAMRNGEEDRCPG</sequence>
<accession>A0A0S3R023</accession>